<evidence type="ECO:0000313" key="4">
    <source>
        <dbReference type="Proteomes" id="UP000664731"/>
    </source>
</evidence>
<protein>
    <submittedName>
        <fullName evidence="3">Class I SAM-dependent methyltransferase</fullName>
    </submittedName>
</protein>
<proteinExistence type="predicted"/>
<dbReference type="GO" id="GO:0008168">
    <property type="term" value="F:methyltransferase activity"/>
    <property type="evidence" value="ECO:0007669"/>
    <property type="project" value="UniProtKB-KW"/>
</dbReference>
<dbReference type="Pfam" id="PF04072">
    <property type="entry name" value="LCM"/>
    <property type="match status" value="1"/>
</dbReference>
<comment type="caution">
    <text evidence="3">The sequence shown here is derived from an EMBL/GenBank/DDBJ whole genome shotgun (WGS) entry which is preliminary data.</text>
</comment>
<keyword evidence="1 3" id="KW-0489">Methyltransferase</keyword>
<dbReference type="AlphaFoldDB" id="A0A939GZH3"/>
<evidence type="ECO:0000313" key="3">
    <source>
        <dbReference type="EMBL" id="MBO1250116.1"/>
    </source>
</evidence>
<accession>A0A939GZH3</accession>
<name>A0A939GZH3_9BURK</name>
<organism evidence="3 4">
    <name type="scientific">Comamonas denitrificans</name>
    <dbReference type="NCBI Taxonomy" id="117506"/>
    <lineage>
        <taxon>Bacteria</taxon>
        <taxon>Pseudomonadati</taxon>
        <taxon>Pseudomonadota</taxon>
        <taxon>Betaproteobacteria</taxon>
        <taxon>Burkholderiales</taxon>
        <taxon>Comamonadaceae</taxon>
        <taxon>Comamonas</taxon>
    </lineage>
</organism>
<dbReference type="PANTHER" id="PTHR43619">
    <property type="entry name" value="S-ADENOSYL-L-METHIONINE-DEPENDENT METHYLTRANSFERASE YKTD-RELATED"/>
    <property type="match status" value="1"/>
</dbReference>
<dbReference type="InterPro" id="IPR029063">
    <property type="entry name" value="SAM-dependent_MTases_sf"/>
</dbReference>
<gene>
    <name evidence="3" type="ORF">J1777_09815</name>
</gene>
<evidence type="ECO:0000256" key="2">
    <source>
        <dbReference type="ARBA" id="ARBA00022679"/>
    </source>
</evidence>
<dbReference type="EMBL" id="JAFNME010000020">
    <property type="protein sequence ID" value="MBO1250116.1"/>
    <property type="molecule type" value="Genomic_DNA"/>
</dbReference>
<dbReference type="Gene3D" id="3.40.50.150">
    <property type="entry name" value="Vaccinia Virus protein VP39"/>
    <property type="match status" value="1"/>
</dbReference>
<evidence type="ECO:0000256" key="1">
    <source>
        <dbReference type="ARBA" id="ARBA00022603"/>
    </source>
</evidence>
<dbReference type="GO" id="GO:0032259">
    <property type="term" value="P:methylation"/>
    <property type="evidence" value="ECO:0007669"/>
    <property type="project" value="UniProtKB-KW"/>
</dbReference>
<dbReference type="PANTHER" id="PTHR43619:SF2">
    <property type="entry name" value="S-ADENOSYL-L-METHIONINE-DEPENDENT METHYLTRANSFERASES SUPERFAMILY PROTEIN"/>
    <property type="match status" value="1"/>
</dbReference>
<keyword evidence="4" id="KW-1185">Reference proteome</keyword>
<sequence>MPAPPPPVRRHCEAFTPVQQTLIIPLVARALGGGLYPGHACGDEQASRLLRTLEIDGQAYLADRPTVLNVLWRTRLIRECAQAFFVEHPKAWGINLGCGLTDYFQWLNNGQNTWLDADLAEVMALRKTLLPAQMPRLRAGTADLQQPGWWQRLRLPKRATAQPVFLLIEGVLLYFQPDEVRTVLQEFAEAAPAGSVLVLDTMARCAVGQAQWHASVGRTQAQFRWGIGQMQELTACHPRLQLRQSHSVAPSHGWMGVAMEAMWNPWGHSAPLYGLAELVLE</sequence>
<dbReference type="Proteomes" id="UP000664731">
    <property type="component" value="Unassembled WGS sequence"/>
</dbReference>
<keyword evidence="2" id="KW-0808">Transferase</keyword>
<dbReference type="SUPFAM" id="SSF53335">
    <property type="entry name" value="S-adenosyl-L-methionine-dependent methyltransferases"/>
    <property type="match status" value="1"/>
</dbReference>
<reference evidence="3" key="1">
    <citation type="submission" date="2021-03" db="EMBL/GenBank/DDBJ databases">
        <title>Comamonas denitrificans.</title>
        <authorList>
            <person name="Finster K."/>
        </authorList>
    </citation>
    <scope>NUCLEOTIDE SEQUENCE</scope>
    <source>
        <strain evidence="3">MM2021_4</strain>
    </source>
</reference>
<dbReference type="InterPro" id="IPR007213">
    <property type="entry name" value="Ppm1/Ppm2/Tcmp"/>
</dbReference>